<evidence type="ECO:0000259" key="6">
    <source>
        <dbReference type="PROSITE" id="PS50941"/>
    </source>
</evidence>
<dbReference type="PROSITE" id="PS50941">
    <property type="entry name" value="CHIT_BIND_I_2"/>
    <property type="match status" value="4"/>
</dbReference>
<evidence type="ECO:0000256" key="5">
    <source>
        <dbReference type="SAM" id="SignalP"/>
    </source>
</evidence>
<accession>A0A8E2ED58</accession>
<keyword evidence="1 3" id="KW-0147">Chitin-binding</keyword>
<dbReference type="InterPro" id="IPR036861">
    <property type="entry name" value="Endochitinase-like_sf"/>
</dbReference>
<dbReference type="InterPro" id="IPR015202">
    <property type="entry name" value="GO-like_E_set"/>
</dbReference>
<dbReference type="InterPro" id="IPR011043">
    <property type="entry name" value="Gal_Oxase/kelch_b-propeller"/>
</dbReference>
<dbReference type="PANTHER" id="PTHR32208:SF21">
    <property type="entry name" value="LOW QUALITY PROTEIN: ALDEHYDE OXIDASE GLOX-LIKE"/>
    <property type="match status" value="1"/>
</dbReference>
<feature type="domain" description="Chitin-binding type-1" evidence="6">
    <location>
        <begin position="218"/>
        <end position="265"/>
    </location>
</feature>
<feature type="disulfide bond" evidence="3">
    <location>
        <begin position="121"/>
        <end position="125"/>
    </location>
</feature>
<proteinExistence type="predicted"/>
<dbReference type="InterPro" id="IPR001002">
    <property type="entry name" value="Chitin-bd_1"/>
</dbReference>
<feature type="domain" description="Chitin-binding type-1" evidence="6">
    <location>
        <begin position="80"/>
        <end position="127"/>
    </location>
</feature>
<dbReference type="Proteomes" id="UP000250266">
    <property type="component" value="Unassembled WGS sequence"/>
</dbReference>
<dbReference type="InterPro" id="IPR014756">
    <property type="entry name" value="Ig_E-set"/>
</dbReference>
<evidence type="ECO:0000313" key="7">
    <source>
        <dbReference type="EMBL" id="OCK81668.1"/>
    </source>
</evidence>
<feature type="domain" description="Chitin-binding type-1" evidence="6">
    <location>
        <begin position="311"/>
        <end position="356"/>
    </location>
</feature>
<dbReference type="SUPFAM" id="SSF57016">
    <property type="entry name" value="Plant lectins/antimicrobial peptides"/>
    <property type="match status" value="4"/>
</dbReference>
<dbReference type="Pfam" id="PF09118">
    <property type="entry name" value="GO-like_E_set"/>
    <property type="match status" value="1"/>
</dbReference>
<dbReference type="SUPFAM" id="SSF81296">
    <property type="entry name" value="E set domains"/>
    <property type="match status" value="1"/>
</dbReference>
<dbReference type="InterPro" id="IPR009880">
    <property type="entry name" value="Glyoxal_oxidase_N"/>
</dbReference>
<evidence type="ECO:0000256" key="4">
    <source>
        <dbReference type="SAM" id="MobiDB-lite"/>
    </source>
</evidence>
<gene>
    <name evidence="7" type="ORF">K432DRAFT_391941</name>
</gene>
<feature type="signal peptide" evidence="5">
    <location>
        <begin position="1"/>
        <end position="16"/>
    </location>
</feature>
<feature type="compositionally biased region" description="Low complexity" evidence="4">
    <location>
        <begin position="272"/>
        <end position="285"/>
    </location>
</feature>
<name>A0A8E2ED58_9PEZI</name>
<dbReference type="SMART" id="SM00270">
    <property type="entry name" value="ChtBD1"/>
    <property type="match status" value="4"/>
</dbReference>
<protein>
    <submittedName>
        <fullName evidence="7">Carbohydrate-binding module family 18</fullName>
    </submittedName>
</protein>
<feature type="disulfide bond" evidence="3">
    <location>
        <begin position="190"/>
        <end position="194"/>
    </location>
</feature>
<feature type="disulfide bond" evidence="3">
    <location>
        <begin position="103"/>
        <end position="117"/>
    </location>
</feature>
<keyword evidence="2 5" id="KW-0732">Signal</keyword>
<organism evidence="7 8">
    <name type="scientific">Lepidopterella palustris CBS 459.81</name>
    <dbReference type="NCBI Taxonomy" id="1314670"/>
    <lineage>
        <taxon>Eukaryota</taxon>
        <taxon>Fungi</taxon>
        <taxon>Dikarya</taxon>
        <taxon>Ascomycota</taxon>
        <taxon>Pezizomycotina</taxon>
        <taxon>Dothideomycetes</taxon>
        <taxon>Pleosporomycetidae</taxon>
        <taxon>Mytilinidiales</taxon>
        <taxon>Argynnaceae</taxon>
        <taxon>Lepidopterella</taxon>
    </lineage>
</organism>
<comment type="caution">
    <text evidence="3">Lacks conserved residue(s) required for the propagation of feature annotation.</text>
</comment>
<reference evidence="7 8" key="1">
    <citation type="journal article" date="2016" name="Nat. Commun.">
        <title>Ectomycorrhizal ecology is imprinted in the genome of the dominant symbiotic fungus Cenococcum geophilum.</title>
        <authorList>
            <consortium name="DOE Joint Genome Institute"/>
            <person name="Peter M."/>
            <person name="Kohler A."/>
            <person name="Ohm R.A."/>
            <person name="Kuo A."/>
            <person name="Krutzmann J."/>
            <person name="Morin E."/>
            <person name="Arend M."/>
            <person name="Barry K.W."/>
            <person name="Binder M."/>
            <person name="Choi C."/>
            <person name="Clum A."/>
            <person name="Copeland A."/>
            <person name="Grisel N."/>
            <person name="Haridas S."/>
            <person name="Kipfer T."/>
            <person name="LaButti K."/>
            <person name="Lindquist E."/>
            <person name="Lipzen A."/>
            <person name="Maire R."/>
            <person name="Meier B."/>
            <person name="Mihaltcheva S."/>
            <person name="Molinier V."/>
            <person name="Murat C."/>
            <person name="Poggeler S."/>
            <person name="Quandt C.A."/>
            <person name="Sperisen C."/>
            <person name="Tritt A."/>
            <person name="Tisserant E."/>
            <person name="Crous P.W."/>
            <person name="Henrissat B."/>
            <person name="Nehls U."/>
            <person name="Egli S."/>
            <person name="Spatafora J.W."/>
            <person name="Grigoriev I.V."/>
            <person name="Martin F.M."/>
        </authorList>
    </citation>
    <scope>NUCLEOTIDE SEQUENCE [LARGE SCALE GENOMIC DNA]</scope>
    <source>
        <strain evidence="7 8">CBS 459.81</strain>
    </source>
</reference>
<evidence type="ECO:0000256" key="2">
    <source>
        <dbReference type="ARBA" id="ARBA00022729"/>
    </source>
</evidence>
<evidence type="ECO:0000313" key="8">
    <source>
        <dbReference type="Proteomes" id="UP000250266"/>
    </source>
</evidence>
<dbReference type="CDD" id="cd00035">
    <property type="entry name" value="ChtBD1"/>
    <property type="match status" value="4"/>
</dbReference>
<sequence length="887" mass="91214">MRASLFSLGVFAGVAAANIDFHWVNPTCDYNSVGPSPCLRGQTCNEDNICKRSDNDDNLYPRSFSRKVQQLKERAVYSTDGTCGPNNGNTLCDPNSTVYTGTCCSQYGWCGNTPAHCGTGCVSGCTSSSSSVVSVAAVPSATGAAPRSDGRCGSAFAGATCDPNGAYGGCCSSYGYCGTTDGHCLVSNGCQSGCKAAASSVVSVASSPSSSSTAPRSDGRCGSGFGGATCDPNGAFGGCCSSYGYCGSTSDYCLVANGCQNGCTGSSTSVSIPASSTTPPSSTTSGEPVLGKPSSVVSSASSTSTNKVTTDGSCGVNFGGTVCGNWPQGACCSMYGYCGNTTSHCGEGCQSGPCTGGAVVPAPGPSPAPANANPGSFNVVGQAGVPAMHAGLLPNGRVVFLDKVENYTQLKLANGQYAYSSEYDPATNLAVPLAYETNSFCAGGIFLADGTFLALGGNAPLAFIDPTVGDGFTGIRYLKRSPSDASLNGQPWSEPGNKLSSARWYPSVQIMPDGTLFVASGSLNGLDPSVPANNNPTYEILSSTGISSGKSIPMDILAKNQPYYMYPFMHLLKDGTLFVFVSKSSELFNVATNTTVRTFSDLPGDYRTYPNTGASVLLPLSSANQWNPDIIICGGGAYQDISSPTDPSCGRIQPLSTNPSWEMDSMPEGRGMVEGTLLPDGTVIFLNGCNHGAQGFGLGADPTFEALIYDPTKALGQRWTTGASSTIARLYHSVAVLLLDGTLMVAGSNPVEQPILTPSAQNPYVTEFRVEIYTPPYLQGTPTRPTAVALSSKSLKANGSTFTINFNAAAGAKAVKVALYYGGFVTHSVHMGHRMAFLDNTGFNPGSIAQTITVTMPPNSNVAPPGPYVVYVVVDGVPAIGQFVQVS</sequence>
<dbReference type="Gene3D" id="3.30.60.10">
    <property type="entry name" value="Endochitinase-like"/>
    <property type="match status" value="4"/>
</dbReference>
<keyword evidence="8" id="KW-1185">Reference proteome</keyword>
<feature type="disulfide bond" evidence="3">
    <location>
        <begin position="331"/>
        <end position="345"/>
    </location>
</feature>
<feature type="domain" description="Chitin-binding type-1" evidence="6">
    <location>
        <begin position="149"/>
        <end position="196"/>
    </location>
</feature>
<evidence type="ECO:0000256" key="1">
    <source>
        <dbReference type="ARBA" id="ARBA00022669"/>
    </source>
</evidence>
<dbReference type="AlphaFoldDB" id="A0A8E2ED58"/>
<dbReference type="InterPro" id="IPR037293">
    <property type="entry name" value="Gal_Oxidase_central_sf"/>
</dbReference>
<keyword evidence="3" id="KW-1015">Disulfide bond</keyword>
<feature type="compositionally biased region" description="Low complexity" evidence="4">
    <location>
        <begin position="294"/>
        <end position="306"/>
    </location>
</feature>
<feature type="disulfide bond" evidence="3">
    <location>
        <begin position="170"/>
        <end position="184"/>
    </location>
</feature>
<evidence type="ECO:0000256" key="3">
    <source>
        <dbReference type="PROSITE-ProRule" id="PRU00261"/>
    </source>
</evidence>
<dbReference type="OrthoDB" id="2019572at2759"/>
<feature type="disulfide bond" evidence="3">
    <location>
        <begin position="259"/>
        <end position="263"/>
    </location>
</feature>
<dbReference type="Pfam" id="PF00187">
    <property type="entry name" value="Chitin_bind_1"/>
    <property type="match status" value="3"/>
</dbReference>
<feature type="chain" id="PRO_5034421581" evidence="5">
    <location>
        <begin position="17"/>
        <end position="887"/>
    </location>
</feature>
<feature type="disulfide bond" evidence="3">
    <location>
        <begin position="239"/>
        <end position="253"/>
    </location>
</feature>
<dbReference type="Gene3D" id="2.130.10.80">
    <property type="entry name" value="Galactose oxidase/kelch, beta-propeller"/>
    <property type="match status" value="1"/>
</dbReference>
<dbReference type="PANTHER" id="PTHR32208">
    <property type="entry name" value="SECRETED PROTEIN-RELATED"/>
    <property type="match status" value="1"/>
</dbReference>
<dbReference type="Pfam" id="PF07250">
    <property type="entry name" value="Glyoxal_oxid_N"/>
    <property type="match status" value="1"/>
</dbReference>
<feature type="region of interest" description="Disordered" evidence="4">
    <location>
        <begin position="272"/>
        <end position="306"/>
    </location>
</feature>
<dbReference type="GO" id="GO:0008061">
    <property type="term" value="F:chitin binding"/>
    <property type="evidence" value="ECO:0007669"/>
    <property type="project" value="UniProtKB-UniRule"/>
</dbReference>
<dbReference type="SUPFAM" id="SSF50965">
    <property type="entry name" value="Galactose oxidase, central domain"/>
    <property type="match status" value="1"/>
</dbReference>
<dbReference type="InterPro" id="IPR013783">
    <property type="entry name" value="Ig-like_fold"/>
</dbReference>
<dbReference type="EMBL" id="KV744912">
    <property type="protein sequence ID" value="OCK81668.1"/>
    <property type="molecule type" value="Genomic_DNA"/>
</dbReference>
<dbReference type="Gene3D" id="2.60.40.10">
    <property type="entry name" value="Immunoglobulins"/>
    <property type="match status" value="1"/>
</dbReference>